<dbReference type="RefSeq" id="WP_257499442.1">
    <property type="nucleotide sequence ID" value="NZ_CP102382.1"/>
</dbReference>
<reference evidence="1 2" key="1">
    <citation type="submission" date="2022-08" db="EMBL/GenBank/DDBJ databases">
        <title>Myroides zhujiangensis sp. nov., a novel bacterium isolated from sediment in the Pearl River Estuary.</title>
        <authorList>
            <person name="Cui L."/>
        </authorList>
    </citation>
    <scope>NUCLEOTIDE SEQUENCE [LARGE SCALE GENOMIC DNA]</scope>
    <source>
        <strain evidence="1 2">SCSIO 72103</strain>
    </source>
</reference>
<accession>A0ABY5NSH3</accession>
<gene>
    <name evidence="1" type="ORF">NPX36_00210</name>
</gene>
<sequence length="243" mass="28003">MKKIIVFIFLFLAQVITAQFALIKDKDGIVNVREKADIKGGIVGTVATNELVYLTLTDAITPNPNWEYVFYENLVNKESVVGYIHRSRLQKIDDFLKINYFKTINNTVYFRNDIEKIEVEITIQSFNSIKQINKFKIKDGFYYAYKEKQIWGTDGGLPNSCYKSVKYKKGNQKAEVPQSELENLFQPTIIANSSDFEFIKVNYDKENDVLYISSLNSDGAGGYLVLFVFEKGNYKEIKPIIPF</sequence>
<protein>
    <recommendedName>
        <fullName evidence="3">SH3b domain-containing protein</fullName>
    </recommendedName>
</protein>
<name>A0ABY5NSH3_9FLAO</name>
<proteinExistence type="predicted"/>
<dbReference type="EMBL" id="CP102382">
    <property type="protein sequence ID" value="UUV21517.1"/>
    <property type="molecule type" value="Genomic_DNA"/>
</dbReference>
<evidence type="ECO:0000313" key="2">
    <source>
        <dbReference type="Proteomes" id="UP001317001"/>
    </source>
</evidence>
<dbReference type="Proteomes" id="UP001317001">
    <property type="component" value="Chromosome"/>
</dbReference>
<organism evidence="1 2">
    <name type="scientific">Paenimyroides aestuarii</name>
    <dbReference type="NCBI Taxonomy" id="2968490"/>
    <lineage>
        <taxon>Bacteria</taxon>
        <taxon>Pseudomonadati</taxon>
        <taxon>Bacteroidota</taxon>
        <taxon>Flavobacteriia</taxon>
        <taxon>Flavobacteriales</taxon>
        <taxon>Flavobacteriaceae</taxon>
        <taxon>Paenimyroides</taxon>
    </lineage>
</organism>
<evidence type="ECO:0008006" key="3">
    <source>
        <dbReference type="Google" id="ProtNLM"/>
    </source>
</evidence>
<keyword evidence="2" id="KW-1185">Reference proteome</keyword>
<evidence type="ECO:0000313" key="1">
    <source>
        <dbReference type="EMBL" id="UUV21517.1"/>
    </source>
</evidence>